<dbReference type="EMBL" id="JFKA01000007">
    <property type="protein sequence ID" value="OSQ37183.1"/>
    <property type="molecule type" value="Genomic_DNA"/>
</dbReference>
<name>A0A1Y2KXP1_9PROT</name>
<accession>A0A1Y2KXP1</accession>
<organism evidence="1 2">
    <name type="scientific">Thalassospira mesophila</name>
    <dbReference type="NCBI Taxonomy" id="1293891"/>
    <lineage>
        <taxon>Bacteria</taxon>
        <taxon>Pseudomonadati</taxon>
        <taxon>Pseudomonadota</taxon>
        <taxon>Alphaproteobacteria</taxon>
        <taxon>Rhodospirillales</taxon>
        <taxon>Thalassospiraceae</taxon>
        <taxon>Thalassospira</taxon>
    </lineage>
</organism>
<evidence type="ECO:0000313" key="1">
    <source>
        <dbReference type="EMBL" id="OSQ37183.1"/>
    </source>
</evidence>
<dbReference type="Proteomes" id="UP000193391">
    <property type="component" value="Unassembled WGS sequence"/>
</dbReference>
<dbReference type="AlphaFoldDB" id="A0A1Y2KXP1"/>
<comment type="caution">
    <text evidence="1">The sequence shown here is derived from an EMBL/GenBank/DDBJ whole genome shotgun (WGS) entry which is preliminary data.</text>
</comment>
<dbReference type="RefSeq" id="WP_085584106.1">
    <property type="nucleotide sequence ID" value="NZ_JFKA01000007.1"/>
</dbReference>
<evidence type="ECO:0000313" key="2">
    <source>
        <dbReference type="Proteomes" id="UP000193391"/>
    </source>
</evidence>
<reference evidence="1 2" key="1">
    <citation type="submission" date="2014-03" db="EMBL/GenBank/DDBJ databases">
        <title>The draft genome sequence of Thalassospira mesophila JCM 18969.</title>
        <authorList>
            <person name="Lai Q."/>
            <person name="Shao Z."/>
        </authorList>
    </citation>
    <scope>NUCLEOTIDE SEQUENCE [LARGE SCALE GENOMIC DNA]</scope>
    <source>
        <strain evidence="1 2">JCM 18969</strain>
    </source>
</reference>
<dbReference type="STRING" id="1293891.TMES_15295"/>
<proteinExistence type="predicted"/>
<dbReference type="OrthoDB" id="7343989at2"/>
<gene>
    <name evidence="1" type="ORF">TMES_15295</name>
</gene>
<sequence length="234" mass="25175">MLAACSLPGAGVNADGGLKLLYAPFALENNKLPEYWLYVTPQGDTVPANLPQNQESAQDRAPSSSARPALFWEDVDGKVALGIAAYGTQNDAVELGRRTNIAILSTPFLSFDWQLQNGALPGDATLILGFRNQNADSWIETDFGVGLPGVDYVLQIPVGGTPDALPTATQPNTPAPAPTFWQTDYLDLATLHRRYWPKADPAGVKLVWIGVASRPQHTRAPGAVTYLSHILLSR</sequence>
<protein>
    <submittedName>
        <fullName evidence="1">Uncharacterized protein</fullName>
    </submittedName>
</protein>
<keyword evidence="2" id="KW-1185">Reference proteome</keyword>